<evidence type="ECO:0000313" key="3">
    <source>
        <dbReference type="Proteomes" id="UP001500051"/>
    </source>
</evidence>
<feature type="transmembrane region" description="Helical" evidence="1">
    <location>
        <begin position="171"/>
        <end position="191"/>
    </location>
</feature>
<feature type="transmembrane region" description="Helical" evidence="1">
    <location>
        <begin position="30"/>
        <end position="51"/>
    </location>
</feature>
<dbReference type="Proteomes" id="UP001500051">
    <property type="component" value="Unassembled WGS sequence"/>
</dbReference>
<comment type="caution">
    <text evidence="2">The sequence shown here is derived from an EMBL/GenBank/DDBJ whole genome shotgun (WGS) entry which is preliminary data.</text>
</comment>
<keyword evidence="1" id="KW-0812">Transmembrane</keyword>
<feature type="transmembrane region" description="Helical" evidence="1">
    <location>
        <begin position="103"/>
        <end position="129"/>
    </location>
</feature>
<protein>
    <recommendedName>
        <fullName evidence="4">ABC-2 type transport system permease protein</fullName>
    </recommendedName>
</protein>
<evidence type="ECO:0008006" key="4">
    <source>
        <dbReference type="Google" id="ProtNLM"/>
    </source>
</evidence>
<keyword evidence="1" id="KW-1133">Transmembrane helix</keyword>
<reference evidence="3" key="1">
    <citation type="journal article" date="2019" name="Int. J. Syst. Evol. Microbiol.">
        <title>The Global Catalogue of Microorganisms (GCM) 10K type strain sequencing project: providing services to taxonomists for standard genome sequencing and annotation.</title>
        <authorList>
            <consortium name="The Broad Institute Genomics Platform"/>
            <consortium name="The Broad Institute Genome Sequencing Center for Infectious Disease"/>
            <person name="Wu L."/>
            <person name="Ma J."/>
        </authorList>
    </citation>
    <scope>NUCLEOTIDE SEQUENCE [LARGE SCALE GENOMIC DNA]</scope>
    <source>
        <strain evidence="3">JCM 16548</strain>
    </source>
</reference>
<proteinExistence type="predicted"/>
<dbReference type="RefSeq" id="WP_344814177.1">
    <property type="nucleotide sequence ID" value="NZ_BAAAYX010000020.1"/>
</dbReference>
<keyword evidence="1" id="KW-0472">Membrane</keyword>
<feature type="transmembrane region" description="Helical" evidence="1">
    <location>
        <begin position="218"/>
        <end position="237"/>
    </location>
</feature>
<accession>A0ABP7EB47</accession>
<evidence type="ECO:0000256" key="1">
    <source>
        <dbReference type="SAM" id="Phobius"/>
    </source>
</evidence>
<evidence type="ECO:0000313" key="2">
    <source>
        <dbReference type="EMBL" id="GAA3716008.1"/>
    </source>
</evidence>
<keyword evidence="3" id="KW-1185">Reference proteome</keyword>
<name>A0ABP7EB47_9ACTN</name>
<sequence length="251" mass="25626">MRSNQTGGAGETTTVGGALRELVGASETRLALVLATLVVGAGAAFILAFILQPSDRTLVAVAPLVQVIMSVLTPLSTAVLTYDLRDPDGDFRSRTAVPLRSRWIASGLYGLAVGAAGVVIAAVAVAVVVGANPPFDPWAGAVPVVVGSLLVQLIPVGVGCAAGLLIPRAGLAALATVVVPLTFTLLVGLLTPQGTADWVTPLGAASHLVPGPMTAINWAQWIVTAALWVVLPNAIGARRLRDRADRSARND</sequence>
<feature type="transmembrane region" description="Helical" evidence="1">
    <location>
        <begin position="57"/>
        <end position="82"/>
    </location>
</feature>
<feature type="transmembrane region" description="Helical" evidence="1">
    <location>
        <begin position="141"/>
        <end position="164"/>
    </location>
</feature>
<organism evidence="2 3">
    <name type="scientific">Microlunatus aurantiacus</name>
    <dbReference type="NCBI Taxonomy" id="446786"/>
    <lineage>
        <taxon>Bacteria</taxon>
        <taxon>Bacillati</taxon>
        <taxon>Actinomycetota</taxon>
        <taxon>Actinomycetes</taxon>
        <taxon>Propionibacteriales</taxon>
        <taxon>Propionibacteriaceae</taxon>
        <taxon>Microlunatus</taxon>
    </lineage>
</organism>
<gene>
    <name evidence="2" type="ORF">GCM10022204_39540</name>
</gene>
<dbReference type="EMBL" id="BAAAYX010000020">
    <property type="protein sequence ID" value="GAA3716008.1"/>
    <property type="molecule type" value="Genomic_DNA"/>
</dbReference>